<keyword evidence="3" id="KW-1185">Reference proteome</keyword>
<evidence type="ECO:0000313" key="3">
    <source>
        <dbReference type="Proteomes" id="UP000494206"/>
    </source>
</evidence>
<evidence type="ECO:0000313" key="2">
    <source>
        <dbReference type="EMBL" id="CAB3408677.1"/>
    </source>
</evidence>
<gene>
    <name evidence="2" type="ORF">CBOVIS_LOCUS10426</name>
</gene>
<name>A0A8S1F8Q7_9PELO</name>
<evidence type="ECO:0000256" key="1">
    <source>
        <dbReference type="SAM" id="Coils"/>
    </source>
</evidence>
<sequence>MPPNKNSETSENFFKSFITFGHDLLENVKSENRELIFDFPIFKLAFLEKRADEQRNANNDKASESASDNWENLNDAAFDKKIIEEKRRVSAEKAVLEKELCNLKCSKSKLIKDRSEWETKLKDAHDNHLQTLDDEELKNLEKRFAANYTALLELFNQLSFPSVSAQADELQNELLDLQKERDNLSTKINELQSSIDQLEVQLKPTFGVSYKERNVLRIMLGNQLKNIRKEYQKSRLIEESLKSKLAS</sequence>
<reference evidence="2 3" key="1">
    <citation type="submission" date="2020-04" db="EMBL/GenBank/DDBJ databases">
        <authorList>
            <person name="Laetsch R D."/>
            <person name="Stevens L."/>
            <person name="Kumar S."/>
            <person name="Blaxter L. M."/>
        </authorList>
    </citation>
    <scope>NUCLEOTIDE SEQUENCE [LARGE SCALE GENOMIC DNA]</scope>
</reference>
<organism evidence="2 3">
    <name type="scientific">Caenorhabditis bovis</name>
    <dbReference type="NCBI Taxonomy" id="2654633"/>
    <lineage>
        <taxon>Eukaryota</taxon>
        <taxon>Metazoa</taxon>
        <taxon>Ecdysozoa</taxon>
        <taxon>Nematoda</taxon>
        <taxon>Chromadorea</taxon>
        <taxon>Rhabditida</taxon>
        <taxon>Rhabditina</taxon>
        <taxon>Rhabditomorpha</taxon>
        <taxon>Rhabditoidea</taxon>
        <taxon>Rhabditidae</taxon>
        <taxon>Peloderinae</taxon>
        <taxon>Caenorhabditis</taxon>
    </lineage>
</organism>
<dbReference type="EMBL" id="CADEPM010000007">
    <property type="protein sequence ID" value="CAB3408677.1"/>
    <property type="molecule type" value="Genomic_DNA"/>
</dbReference>
<dbReference type="OrthoDB" id="5828780at2759"/>
<feature type="coiled-coil region" evidence="1">
    <location>
        <begin position="160"/>
        <end position="201"/>
    </location>
</feature>
<keyword evidence="1" id="KW-0175">Coiled coil</keyword>
<dbReference type="AlphaFoldDB" id="A0A8S1F8Q7"/>
<protein>
    <submittedName>
        <fullName evidence="2">Uncharacterized protein</fullName>
    </submittedName>
</protein>
<comment type="caution">
    <text evidence="2">The sequence shown here is derived from an EMBL/GenBank/DDBJ whole genome shotgun (WGS) entry which is preliminary data.</text>
</comment>
<dbReference type="Proteomes" id="UP000494206">
    <property type="component" value="Unassembled WGS sequence"/>
</dbReference>
<proteinExistence type="predicted"/>
<accession>A0A8S1F8Q7</accession>